<dbReference type="EMBL" id="BJHV01000001">
    <property type="protein sequence ID" value="GDY40844.1"/>
    <property type="molecule type" value="Genomic_DNA"/>
</dbReference>
<sequence length="80" mass="7853">MQAHLVLGPAEGETVGVSGREEAGDAVTARTGAGEQGVEVRLAAMGDPRLGAGDPIAVGALSARQVRAAASDPACGSDRL</sequence>
<evidence type="ECO:0000313" key="3">
    <source>
        <dbReference type="Proteomes" id="UP000299290"/>
    </source>
</evidence>
<organism evidence="2 3">
    <name type="scientific">Streptomyces antimycoticus</name>
    <dbReference type="NCBI Taxonomy" id="68175"/>
    <lineage>
        <taxon>Bacteria</taxon>
        <taxon>Bacillati</taxon>
        <taxon>Actinomycetota</taxon>
        <taxon>Actinomycetes</taxon>
        <taxon>Kitasatosporales</taxon>
        <taxon>Streptomycetaceae</taxon>
        <taxon>Streptomyces</taxon>
        <taxon>Streptomyces violaceusniger group</taxon>
    </lineage>
</organism>
<evidence type="ECO:0000256" key="1">
    <source>
        <dbReference type="SAM" id="MobiDB-lite"/>
    </source>
</evidence>
<comment type="caution">
    <text evidence="2">The sequence shown here is derived from an EMBL/GenBank/DDBJ whole genome shotgun (WGS) entry which is preliminary data.</text>
</comment>
<proteinExistence type="predicted"/>
<gene>
    <name evidence="2" type="ORF">SANT12839_017260</name>
</gene>
<accession>A0A4D4JY68</accession>
<keyword evidence="3" id="KW-1185">Reference proteome</keyword>
<name>A0A4D4JY68_9ACTN</name>
<dbReference type="AlphaFoldDB" id="A0A4D4JY68"/>
<reference evidence="2 3" key="1">
    <citation type="journal article" date="2020" name="Int. J. Syst. Evol. Microbiol.">
        <title>Reclassification of Streptomyces castelarensis and Streptomyces sporoclivatus as later heterotypic synonyms of Streptomyces antimycoticus.</title>
        <authorList>
            <person name="Komaki H."/>
            <person name="Tamura T."/>
        </authorList>
    </citation>
    <scope>NUCLEOTIDE SEQUENCE [LARGE SCALE GENOMIC DNA]</scope>
    <source>
        <strain evidence="2 3">NBRC 12839</strain>
    </source>
</reference>
<feature type="region of interest" description="Disordered" evidence="1">
    <location>
        <begin position="1"/>
        <end position="20"/>
    </location>
</feature>
<dbReference type="Proteomes" id="UP000299290">
    <property type="component" value="Unassembled WGS sequence"/>
</dbReference>
<protein>
    <submittedName>
        <fullName evidence="2">Uncharacterized protein</fullName>
    </submittedName>
</protein>
<evidence type="ECO:0000313" key="2">
    <source>
        <dbReference type="EMBL" id="GDY40844.1"/>
    </source>
</evidence>